<dbReference type="InterPro" id="IPR043129">
    <property type="entry name" value="ATPase_NBD"/>
</dbReference>
<protein>
    <recommendedName>
        <fullName evidence="5">Heat shock protein 70</fullName>
    </recommendedName>
</protein>
<comment type="caution">
    <text evidence="3">The sequence shown here is derived from an EMBL/GenBank/DDBJ whole genome shotgun (WGS) entry which is preliminary data.</text>
</comment>
<evidence type="ECO:0000256" key="2">
    <source>
        <dbReference type="ARBA" id="ARBA00022840"/>
    </source>
</evidence>
<dbReference type="PANTHER" id="PTHR19375">
    <property type="entry name" value="HEAT SHOCK PROTEIN 70KDA"/>
    <property type="match status" value="1"/>
</dbReference>
<dbReference type="Gene3D" id="3.30.420.40">
    <property type="match status" value="2"/>
</dbReference>
<dbReference type="GO" id="GO:0140662">
    <property type="term" value="F:ATP-dependent protein folding chaperone"/>
    <property type="evidence" value="ECO:0007669"/>
    <property type="project" value="InterPro"/>
</dbReference>
<reference evidence="3 4" key="1">
    <citation type="submission" date="2022-01" db="EMBL/GenBank/DDBJ databases">
        <authorList>
            <person name="Xiong W."/>
            <person name="Schranz E."/>
        </authorList>
    </citation>
    <scope>NUCLEOTIDE SEQUENCE [LARGE SCALE GENOMIC DNA]</scope>
</reference>
<dbReference type="SUPFAM" id="SSF53067">
    <property type="entry name" value="Actin-like ATPase domain"/>
    <property type="match status" value="1"/>
</dbReference>
<dbReference type="EMBL" id="CAKMRJ010002223">
    <property type="protein sequence ID" value="CAH1428679.1"/>
    <property type="molecule type" value="Genomic_DNA"/>
</dbReference>
<gene>
    <name evidence="3" type="ORF">LVIROSA_LOCUS15593</name>
</gene>
<keyword evidence="2" id="KW-0067">ATP-binding</keyword>
<dbReference type="Proteomes" id="UP001157418">
    <property type="component" value="Unassembled WGS sequence"/>
</dbReference>
<dbReference type="AlphaFoldDB" id="A0AAU9ML95"/>
<keyword evidence="4" id="KW-1185">Reference proteome</keyword>
<dbReference type="GO" id="GO:0005524">
    <property type="term" value="F:ATP binding"/>
    <property type="evidence" value="ECO:0007669"/>
    <property type="project" value="UniProtKB-KW"/>
</dbReference>
<name>A0AAU9ML95_9ASTR</name>
<dbReference type="Pfam" id="PF00012">
    <property type="entry name" value="HSP70"/>
    <property type="match status" value="2"/>
</dbReference>
<dbReference type="InterPro" id="IPR013126">
    <property type="entry name" value="Hsp_70_fam"/>
</dbReference>
<evidence type="ECO:0000313" key="3">
    <source>
        <dbReference type="EMBL" id="CAH1428679.1"/>
    </source>
</evidence>
<sequence length="121" mass="12955">MRIINEPIAATIACGLYNGLNKKDSNVSEKNVLIFDMGGGTFDVSLLTIKEGIFELKAMSGDTYLGGNNPVEAVEYGATVQAAILSGEGNQKVQDLLMLDVTPLSLGDDVDTTKHHHSEEE</sequence>
<dbReference type="PROSITE" id="PS00329">
    <property type="entry name" value="HSP70_2"/>
    <property type="match status" value="1"/>
</dbReference>
<accession>A0AAU9ML95</accession>
<evidence type="ECO:0000313" key="4">
    <source>
        <dbReference type="Proteomes" id="UP001157418"/>
    </source>
</evidence>
<organism evidence="3 4">
    <name type="scientific">Lactuca virosa</name>
    <dbReference type="NCBI Taxonomy" id="75947"/>
    <lineage>
        <taxon>Eukaryota</taxon>
        <taxon>Viridiplantae</taxon>
        <taxon>Streptophyta</taxon>
        <taxon>Embryophyta</taxon>
        <taxon>Tracheophyta</taxon>
        <taxon>Spermatophyta</taxon>
        <taxon>Magnoliopsida</taxon>
        <taxon>eudicotyledons</taxon>
        <taxon>Gunneridae</taxon>
        <taxon>Pentapetalae</taxon>
        <taxon>asterids</taxon>
        <taxon>campanulids</taxon>
        <taxon>Asterales</taxon>
        <taxon>Asteraceae</taxon>
        <taxon>Cichorioideae</taxon>
        <taxon>Cichorieae</taxon>
        <taxon>Lactucinae</taxon>
        <taxon>Lactuca</taxon>
    </lineage>
</organism>
<keyword evidence="1" id="KW-0547">Nucleotide-binding</keyword>
<evidence type="ECO:0000256" key="1">
    <source>
        <dbReference type="ARBA" id="ARBA00022741"/>
    </source>
</evidence>
<proteinExistence type="predicted"/>
<evidence type="ECO:0008006" key="5">
    <source>
        <dbReference type="Google" id="ProtNLM"/>
    </source>
</evidence>
<dbReference type="InterPro" id="IPR018181">
    <property type="entry name" value="Heat_shock_70_CS"/>
</dbReference>